<dbReference type="InterPro" id="IPR004358">
    <property type="entry name" value="Sig_transdc_His_kin-like_C"/>
</dbReference>
<evidence type="ECO:0000313" key="5">
    <source>
        <dbReference type="EMBL" id="NMP32088.1"/>
    </source>
</evidence>
<dbReference type="InterPro" id="IPR005467">
    <property type="entry name" value="His_kinase_dom"/>
</dbReference>
<reference evidence="5 6" key="1">
    <citation type="submission" date="2020-04" db="EMBL/GenBank/DDBJ databases">
        <title>Thalassotalea sp. M1531, isolated from the surface of marine red alga.</title>
        <authorList>
            <person name="Pang L."/>
            <person name="Lu D.-C."/>
        </authorList>
    </citation>
    <scope>NUCLEOTIDE SEQUENCE [LARGE SCALE GENOMIC DNA]</scope>
    <source>
        <strain evidence="5 6">M1531</strain>
    </source>
</reference>
<dbReference type="Pfam" id="PF02518">
    <property type="entry name" value="HATPase_c"/>
    <property type="match status" value="1"/>
</dbReference>
<dbReference type="PROSITE" id="PS50109">
    <property type="entry name" value="HIS_KIN"/>
    <property type="match status" value="1"/>
</dbReference>
<organism evidence="5 6">
    <name type="scientific">Thalassotalea algicola</name>
    <dbReference type="NCBI Taxonomy" id="2716224"/>
    <lineage>
        <taxon>Bacteria</taxon>
        <taxon>Pseudomonadati</taxon>
        <taxon>Pseudomonadota</taxon>
        <taxon>Gammaproteobacteria</taxon>
        <taxon>Alteromonadales</taxon>
        <taxon>Colwelliaceae</taxon>
        <taxon>Thalassotalea</taxon>
    </lineage>
</organism>
<gene>
    <name evidence="5" type="ORF">HII17_10960</name>
</gene>
<keyword evidence="3" id="KW-0597">Phosphoprotein</keyword>
<evidence type="ECO:0000313" key="6">
    <source>
        <dbReference type="Proteomes" id="UP000568664"/>
    </source>
</evidence>
<dbReference type="Gene3D" id="1.10.287.130">
    <property type="match status" value="1"/>
</dbReference>
<dbReference type="Gene3D" id="3.30.565.10">
    <property type="entry name" value="Histidine kinase-like ATPase, C-terminal domain"/>
    <property type="match status" value="1"/>
</dbReference>
<dbReference type="Proteomes" id="UP000568664">
    <property type="component" value="Unassembled WGS sequence"/>
</dbReference>
<comment type="catalytic activity">
    <reaction evidence="1">
        <text>ATP + protein L-histidine = ADP + protein N-phospho-L-histidine.</text>
        <dbReference type="EC" id="2.7.13.3"/>
    </reaction>
</comment>
<dbReference type="GO" id="GO:0000155">
    <property type="term" value="F:phosphorelay sensor kinase activity"/>
    <property type="evidence" value="ECO:0007669"/>
    <property type="project" value="InterPro"/>
</dbReference>
<evidence type="ECO:0000256" key="3">
    <source>
        <dbReference type="ARBA" id="ARBA00022553"/>
    </source>
</evidence>
<dbReference type="InterPro" id="IPR036097">
    <property type="entry name" value="HisK_dim/P_sf"/>
</dbReference>
<protein>
    <recommendedName>
        <fullName evidence="2">histidine kinase</fullName>
        <ecNumber evidence="2">2.7.13.3</ecNumber>
    </recommendedName>
</protein>
<dbReference type="InterPro" id="IPR003594">
    <property type="entry name" value="HATPase_dom"/>
</dbReference>
<dbReference type="PRINTS" id="PR00344">
    <property type="entry name" value="BCTRLSENSOR"/>
</dbReference>
<evidence type="ECO:0000256" key="2">
    <source>
        <dbReference type="ARBA" id="ARBA00012438"/>
    </source>
</evidence>
<evidence type="ECO:0000256" key="1">
    <source>
        <dbReference type="ARBA" id="ARBA00000085"/>
    </source>
</evidence>
<dbReference type="SUPFAM" id="SSF47384">
    <property type="entry name" value="Homodimeric domain of signal transducing histidine kinase"/>
    <property type="match status" value="1"/>
</dbReference>
<dbReference type="InterPro" id="IPR036890">
    <property type="entry name" value="HATPase_C_sf"/>
</dbReference>
<dbReference type="AlphaFoldDB" id="A0A7Y0Q740"/>
<feature type="domain" description="Histidine kinase" evidence="4">
    <location>
        <begin position="260"/>
        <end position="490"/>
    </location>
</feature>
<dbReference type="EMBL" id="JABBXH010000003">
    <property type="protein sequence ID" value="NMP32088.1"/>
    <property type="molecule type" value="Genomic_DNA"/>
</dbReference>
<dbReference type="RefSeq" id="WP_169075407.1">
    <property type="nucleotide sequence ID" value="NZ_JABBXH010000003.1"/>
</dbReference>
<comment type="caution">
    <text evidence="5">The sequence shown here is derived from an EMBL/GenBank/DDBJ whole genome shotgun (WGS) entry which is preliminary data.</text>
</comment>
<dbReference type="PANTHER" id="PTHR43065">
    <property type="entry name" value="SENSOR HISTIDINE KINASE"/>
    <property type="match status" value="1"/>
</dbReference>
<dbReference type="CDD" id="cd00082">
    <property type="entry name" value="HisKA"/>
    <property type="match status" value="1"/>
</dbReference>
<evidence type="ECO:0000259" key="4">
    <source>
        <dbReference type="PROSITE" id="PS50109"/>
    </source>
</evidence>
<name>A0A7Y0Q740_9GAMM</name>
<proteinExistence type="predicted"/>
<dbReference type="EC" id="2.7.13.3" evidence="2"/>
<dbReference type="PANTHER" id="PTHR43065:SF50">
    <property type="entry name" value="HISTIDINE KINASE"/>
    <property type="match status" value="1"/>
</dbReference>
<dbReference type="InterPro" id="IPR003661">
    <property type="entry name" value="HisK_dim/P_dom"/>
</dbReference>
<sequence>MPNESDDRLEVERLTKHITLLEKALRDERASKKIAEQKLDDIYQHRYDSYRELVSALEQANHRQAQLQVLSNLANYHVSYNSTAEMLTHFLQEISLLLEDASVILFDFKTPEQAISYKLDKENNNLVKLLPKRTDISSLYSLVGGNESQWQRITEKLTHNHEISAFLEHDFQLVFTYHRLRNRVNLVIIDIPHYCYSKELKQTLDTAGQQFVSALQKRSTEEKLANNYEKLQHTLKKLTSMQNQLVHSEKMASIGQLAAGIAHEINNPIGYVKSNLSVLNDYILLFNQAIKEVGNHLPENEELTFAQQDIGPLIESCIGGVDRVAEIVSSLNSFSRKEESTELQPVSIKDIINDSIKIAWNNIKYNSEIDLKCTEDLPKIMGHKGELQQVLINLIVNAVHSLEEQGKITIKAWANKRRVYISVSDNGCGMDEKTKNKLFEPFFTTKPEGQGTGLGLSVSYAIIEHHKGEIKVESTQGEGTTFELCFPIANESIAIA</sequence>
<accession>A0A7Y0Q740</accession>
<dbReference type="SUPFAM" id="SSF55874">
    <property type="entry name" value="ATPase domain of HSP90 chaperone/DNA topoisomerase II/histidine kinase"/>
    <property type="match status" value="1"/>
</dbReference>
<keyword evidence="6" id="KW-1185">Reference proteome</keyword>
<dbReference type="SMART" id="SM00387">
    <property type="entry name" value="HATPase_c"/>
    <property type="match status" value="1"/>
</dbReference>